<dbReference type="InterPro" id="IPR001584">
    <property type="entry name" value="Integrase_cat-core"/>
</dbReference>
<feature type="compositionally biased region" description="Low complexity" evidence="9">
    <location>
        <begin position="624"/>
        <end position="635"/>
    </location>
</feature>
<feature type="coiled-coil region" evidence="8">
    <location>
        <begin position="1246"/>
        <end position="1281"/>
    </location>
</feature>
<dbReference type="Gene3D" id="3.40.50.11060">
    <property type="entry name" value="GTPase HflX, N-terminal domain"/>
    <property type="match status" value="1"/>
</dbReference>
<feature type="domain" description="Integrase catalytic" evidence="10">
    <location>
        <begin position="331"/>
        <end position="487"/>
    </location>
</feature>
<dbReference type="PROSITE" id="PS50994">
    <property type="entry name" value="INTEGRASE"/>
    <property type="match status" value="1"/>
</dbReference>
<feature type="domain" description="Hflx-type G" evidence="11">
    <location>
        <begin position="1295"/>
        <end position="1461"/>
    </location>
</feature>
<dbReference type="Pfam" id="PF17917">
    <property type="entry name" value="RT_RNaseH"/>
    <property type="match status" value="1"/>
</dbReference>
<dbReference type="FunFam" id="3.40.50.300:FF:000886">
    <property type="entry name" value="Putative GTP-binding protein 6"/>
    <property type="match status" value="1"/>
</dbReference>
<dbReference type="InterPro" id="IPR041373">
    <property type="entry name" value="RT_RNaseH"/>
</dbReference>
<dbReference type="InterPro" id="IPR036397">
    <property type="entry name" value="RNaseH_sf"/>
</dbReference>
<dbReference type="GO" id="GO:0003676">
    <property type="term" value="F:nucleic acid binding"/>
    <property type="evidence" value="ECO:0007669"/>
    <property type="project" value="InterPro"/>
</dbReference>
<dbReference type="InterPro" id="IPR042108">
    <property type="entry name" value="GTPase_HflX_N_sf"/>
</dbReference>
<dbReference type="FunFam" id="3.30.420.10:FF:000131">
    <property type="entry name" value="Protein CBG26278"/>
    <property type="match status" value="1"/>
</dbReference>
<keyword evidence="7" id="KW-0695">RNA-directed DNA polymerase</keyword>
<keyword evidence="3" id="KW-0548">Nucleotidyltransferase</keyword>
<dbReference type="EnsemblMetazoa" id="CJA00975.1">
    <property type="protein sequence ID" value="CJA00975.1"/>
    <property type="gene ID" value="WBGene00120179"/>
</dbReference>
<name>A0A8R1DFX1_CAEJA</name>
<proteinExistence type="predicted"/>
<dbReference type="Pfam" id="PF01926">
    <property type="entry name" value="MMR_HSR1"/>
    <property type="match status" value="1"/>
</dbReference>
<evidence type="ECO:0000259" key="11">
    <source>
        <dbReference type="PROSITE" id="PS51705"/>
    </source>
</evidence>
<dbReference type="InterPro" id="IPR012337">
    <property type="entry name" value="RNaseH-like_sf"/>
</dbReference>
<dbReference type="CDD" id="cd01878">
    <property type="entry name" value="HflX"/>
    <property type="match status" value="1"/>
</dbReference>
<dbReference type="FunFam" id="3.10.20.370:FF:000001">
    <property type="entry name" value="Retrovirus-related Pol polyprotein from transposon 17.6-like protein"/>
    <property type="match status" value="1"/>
</dbReference>
<feature type="compositionally biased region" description="Basic and acidic residues" evidence="9">
    <location>
        <begin position="1035"/>
        <end position="1045"/>
    </location>
</feature>
<dbReference type="GO" id="GO:0003964">
    <property type="term" value="F:RNA-directed DNA polymerase activity"/>
    <property type="evidence" value="ECO:0007669"/>
    <property type="project" value="UniProtKB-KW"/>
</dbReference>
<dbReference type="GO" id="GO:0016787">
    <property type="term" value="F:hydrolase activity"/>
    <property type="evidence" value="ECO:0007669"/>
    <property type="project" value="UniProtKB-KW"/>
</dbReference>
<dbReference type="GO" id="GO:0005525">
    <property type="term" value="F:GTP binding"/>
    <property type="evidence" value="ECO:0007669"/>
    <property type="project" value="InterPro"/>
</dbReference>
<dbReference type="InterPro" id="IPR025121">
    <property type="entry name" value="GTPase_HflX_N"/>
</dbReference>
<feature type="compositionally biased region" description="Polar residues" evidence="9">
    <location>
        <begin position="1022"/>
        <end position="1031"/>
    </location>
</feature>
<evidence type="ECO:0000256" key="7">
    <source>
        <dbReference type="ARBA" id="ARBA00022918"/>
    </source>
</evidence>
<feature type="compositionally biased region" description="Basic and acidic residues" evidence="9">
    <location>
        <begin position="829"/>
        <end position="865"/>
    </location>
</feature>
<dbReference type="Gene3D" id="3.30.420.10">
    <property type="entry name" value="Ribonuclease H-like superfamily/Ribonuclease H"/>
    <property type="match status" value="1"/>
</dbReference>
<dbReference type="GO" id="GO:0004519">
    <property type="term" value="F:endonuclease activity"/>
    <property type="evidence" value="ECO:0007669"/>
    <property type="project" value="UniProtKB-KW"/>
</dbReference>
<feature type="compositionally biased region" description="Polar residues" evidence="9">
    <location>
        <begin position="881"/>
        <end position="910"/>
    </location>
</feature>
<feature type="compositionally biased region" description="Basic and acidic residues" evidence="9">
    <location>
        <begin position="700"/>
        <end position="732"/>
    </location>
</feature>
<accession>A0A8R1DFX1</accession>
<dbReference type="InterPro" id="IPR006073">
    <property type="entry name" value="GTP-bd"/>
</dbReference>
<reference evidence="13" key="1">
    <citation type="submission" date="2010-08" db="EMBL/GenBank/DDBJ databases">
        <authorList>
            <consortium name="Caenorhabditis japonica Sequencing Consortium"/>
            <person name="Wilson R.K."/>
        </authorList>
    </citation>
    <scope>NUCLEOTIDE SEQUENCE [LARGE SCALE GENOMIC DNA]</scope>
    <source>
        <strain evidence="13">DF5081</strain>
    </source>
</reference>
<feature type="compositionally biased region" description="Basic and acidic residues" evidence="9">
    <location>
        <begin position="778"/>
        <end position="817"/>
    </location>
</feature>
<keyword evidence="8" id="KW-0175">Coiled coil</keyword>
<evidence type="ECO:0000256" key="1">
    <source>
        <dbReference type="ARBA" id="ARBA00012493"/>
    </source>
</evidence>
<dbReference type="SUPFAM" id="SSF53098">
    <property type="entry name" value="Ribonuclease H-like"/>
    <property type="match status" value="1"/>
</dbReference>
<organism evidence="12 13">
    <name type="scientific">Caenorhabditis japonica</name>
    <dbReference type="NCBI Taxonomy" id="281687"/>
    <lineage>
        <taxon>Eukaryota</taxon>
        <taxon>Metazoa</taxon>
        <taxon>Ecdysozoa</taxon>
        <taxon>Nematoda</taxon>
        <taxon>Chromadorea</taxon>
        <taxon>Rhabditida</taxon>
        <taxon>Rhabditina</taxon>
        <taxon>Rhabditomorpha</taxon>
        <taxon>Rhabditoidea</taxon>
        <taxon>Rhabditidae</taxon>
        <taxon>Peloderinae</taxon>
        <taxon>Caenorhabditis</taxon>
    </lineage>
</organism>
<dbReference type="InterPro" id="IPR041588">
    <property type="entry name" value="Integrase_H2C2"/>
</dbReference>
<keyword evidence="5" id="KW-0255">Endonuclease</keyword>
<dbReference type="PANTHER" id="PTHR37984:SF5">
    <property type="entry name" value="PROTEIN NYNRIN-LIKE"/>
    <property type="match status" value="1"/>
</dbReference>
<dbReference type="CDD" id="cd09274">
    <property type="entry name" value="RNase_HI_RT_Ty3"/>
    <property type="match status" value="1"/>
</dbReference>
<dbReference type="SUPFAM" id="SSF56672">
    <property type="entry name" value="DNA/RNA polymerases"/>
    <property type="match status" value="1"/>
</dbReference>
<dbReference type="Pfam" id="PF13167">
    <property type="entry name" value="GTP-bdg_N"/>
    <property type="match status" value="1"/>
</dbReference>
<keyword evidence="4" id="KW-0540">Nuclease</keyword>
<evidence type="ECO:0000256" key="5">
    <source>
        <dbReference type="ARBA" id="ARBA00022759"/>
    </source>
</evidence>
<keyword evidence="6" id="KW-0378">Hydrolase</keyword>
<evidence type="ECO:0000256" key="4">
    <source>
        <dbReference type="ARBA" id="ARBA00022722"/>
    </source>
</evidence>
<evidence type="ECO:0000313" key="12">
    <source>
        <dbReference type="EnsemblMetazoa" id="CJA00975.1"/>
    </source>
</evidence>
<dbReference type="InterPro" id="IPR050951">
    <property type="entry name" value="Retrovirus_Pol_polyprotein"/>
</dbReference>
<dbReference type="Pfam" id="PF00665">
    <property type="entry name" value="rve"/>
    <property type="match status" value="1"/>
</dbReference>
<feature type="region of interest" description="Disordered" evidence="9">
    <location>
        <begin position="605"/>
        <end position="656"/>
    </location>
</feature>
<dbReference type="PANTHER" id="PTHR37984">
    <property type="entry name" value="PROTEIN CBG26694"/>
    <property type="match status" value="1"/>
</dbReference>
<keyword evidence="2" id="KW-0808">Transferase</keyword>
<dbReference type="Proteomes" id="UP000005237">
    <property type="component" value="Unassembled WGS sequence"/>
</dbReference>
<dbReference type="EC" id="2.7.7.49" evidence="1"/>
<evidence type="ECO:0000259" key="10">
    <source>
        <dbReference type="PROSITE" id="PS50994"/>
    </source>
</evidence>
<evidence type="ECO:0000256" key="3">
    <source>
        <dbReference type="ARBA" id="ARBA00022695"/>
    </source>
</evidence>
<dbReference type="InterPro" id="IPR043502">
    <property type="entry name" value="DNA/RNA_pol_sf"/>
</dbReference>
<sequence length="1525" mass="171906">MKTLRGPLDKLLMKDAEWRWTKVEAESFQKLKDVLSSDLNLTHYMPKIPIVVAADACDYGIGAVISHRFADGTEKPIAHAARSLNSAEKNYSQIEKEGLGLIFAVKRFHKYLFGRKFLLRTDHKPLLSIFGSKKGIPVHSQNRLVRWSTILLAYDFDIEYVKTDEFGQADALSRMIQKTPLENEDIVIAQVEEDVKEVLYAAVRKLPIRVKDIQEETGKSNTLKEVINCVSRNSWPKKPEGKLKQFFDIRSVLSVVQNCLMFKERVVIPEALQKATLRQLHEGHPGIVRMKQLARSFVYWPRMDSDIEKLVAACTTCQIHGKTTRKVPLEPWTTPDRVWQRIHIDYAGPDNGQYYLVVVDAKSKWAEVAIVKSISSVSTVRTLKSIFSTHGYPETLVSDNGTQFVSREFASMCEEYGIEHIRSPAFHPQSNGQAERFVDTLKRGLKKLKGEGSVDTEIMSKFLLYYRSTPSNALGGLTPAEVHLGRRLRTRMSLMIPKLKLNTGSQKSSLMKDQFDKHHGTRPKHFSVNESVYAKVFERNAWSWKPATVVQRQGRVVYMVRLNDGRERVVHANQLKLRVEQTDECKDELWTTTMFDIFEVPLPQETSTPMSVTTPTFATPSREQQQQGHQSHAQARMPSSAQFSQRSQQHQSPGVVPVRRGNRVLVTVVILLTTQQCIYIRTAFRNSAPKSSSRSSPSRRRSDEKRRQKDKKEDREDSMHRDREKRHDESNASKKPPPKPASSSSQHHQNHHHHDFKSDRDSTTSSSSRATVNGNADVAKRDAEKRDAEKRRKEKESRKPSDAGSQREREREKEKMRNIQKLQSQQPYHPDDSRNARKERSIGGSDQKTERKRKADETIKNEFKIPKKTSSAPPPPPSRATYGSQLQSGPLTRESLPSSSTGKSEKSTALSKVEKAVPGPAKKELSSGDTSPDRTRFLTSRYHIARLCSMLVNADKQYDAFQKGLQNKKNQQVEEHLEALSDIEEDEFSETSPSPPAAPTTAVSTNPKSRSFAPHKGYAKNANKSPSSEESSGAEDGKEGDTEHETDSEDDEDVPGASRRGESDSPGSPAADAQKNKTGPEMPTTSSKFATERWSVLVVHPKVRWGSGSASVLKQADRQLEEAVALVDNLPNMIAVDSLIMPVDYNTKRKAIWAAGNLEKLVAQKETARATALMINVDVLSPSQQEELFRIFEVPIFDRYNVVLATFKEFARTDEARLQIALAEIPYIKHRIHAISSRRIHSRPEILHIEQQYAEVEGDLNEILRKREQDLRKELKEATRKSSEQNISSKNSSDAVVAVVGYTNAGKTSLVKRLTGAETLTPKDQLFATLDTTRHVAKLPSGRSAVFTDTIGFLSDLPMHLISAFEATLAHVKLADVIVHLRDVSNADWKAQEEDVVATLKSIGVSEKILNERMITVDNKIDKEGAASATETDNTTRISCQTGDGMRDLIQLITEKVSLATKCKTIRMRLDVRSPVIEWLYRNEFVVVEPIADGNTLIFDVVMNESEIGQFRKKFAYLKKKKSSS</sequence>
<feature type="compositionally biased region" description="Basic and acidic residues" evidence="9">
    <location>
        <begin position="921"/>
        <end position="935"/>
    </location>
</feature>
<dbReference type="Gene3D" id="1.10.340.70">
    <property type="match status" value="1"/>
</dbReference>
<evidence type="ECO:0000256" key="2">
    <source>
        <dbReference type="ARBA" id="ARBA00022679"/>
    </source>
</evidence>
<feature type="compositionally biased region" description="Polar residues" evidence="9">
    <location>
        <begin position="637"/>
        <end position="652"/>
    </location>
</feature>
<reference evidence="12" key="2">
    <citation type="submission" date="2022-06" db="UniProtKB">
        <authorList>
            <consortium name="EnsemblMetazoa"/>
        </authorList>
    </citation>
    <scope>IDENTIFICATION</scope>
    <source>
        <strain evidence="12">DF5081</strain>
    </source>
</reference>
<dbReference type="InterPro" id="IPR027417">
    <property type="entry name" value="P-loop_NTPase"/>
</dbReference>
<feature type="compositionally biased region" description="Polar residues" evidence="9">
    <location>
        <begin position="605"/>
        <end position="623"/>
    </location>
</feature>
<dbReference type="FunFam" id="1.10.340.70:FF:000003">
    <property type="entry name" value="Protein CBG25708"/>
    <property type="match status" value="1"/>
</dbReference>
<evidence type="ECO:0000256" key="6">
    <source>
        <dbReference type="ARBA" id="ARBA00022801"/>
    </source>
</evidence>
<dbReference type="PROSITE" id="PS51705">
    <property type="entry name" value="G_HFLX"/>
    <property type="match status" value="1"/>
</dbReference>
<dbReference type="GO" id="GO:0042575">
    <property type="term" value="C:DNA polymerase complex"/>
    <property type="evidence" value="ECO:0007669"/>
    <property type="project" value="UniProtKB-ARBA"/>
</dbReference>
<dbReference type="GO" id="GO:0015074">
    <property type="term" value="P:DNA integration"/>
    <property type="evidence" value="ECO:0007669"/>
    <property type="project" value="InterPro"/>
</dbReference>
<dbReference type="InterPro" id="IPR030394">
    <property type="entry name" value="G_HFLX_dom"/>
</dbReference>
<keyword evidence="13" id="KW-1185">Reference proteome</keyword>
<evidence type="ECO:0000313" key="13">
    <source>
        <dbReference type="Proteomes" id="UP000005237"/>
    </source>
</evidence>
<evidence type="ECO:0000256" key="8">
    <source>
        <dbReference type="SAM" id="Coils"/>
    </source>
</evidence>
<dbReference type="SUPFAM" id="SSF52540">
    <property type="entry name" value="P-loop containing nucleoside triphosphate hydrolases"/>
    <property type="match status" value="1"/>
</dbReference>
<dbReference type="Pfam" id="PF17921">
    <property type="entry name" value="Integrase_H2C2"/>
    <property type="match status" value="1"/>
</dbReference>
<evidence type="ECO:0000256" key="9">
    <source>
        <dbReference type="SAM" id="MobiDB-lite"/>
    </source>
</evidence>
<feature type="region of interest" description="Disordered" evidence="9">
    <location>
        <begin position="971"/>
        <end position="1088"/>
    </location>
</feature>
<dbReference type="Gene3D" id="3.40.50.300">
    <property type="entry name" value="P-loop containing nucleotide triphosphate hydrolases"/>
    <property type="match status" value="1"/>
</dbReference>
<feature type="region of interest" description="Disordered" evidence="9">
    <location>
        <begin position="686"/>
        <end position="935"/>
    </location>
</feature>
<protein>
    <recommendedName>
        <fullName evidence="1">RNA-directed DNA polymerase</fullName>
        <ecNumber evidence="1">2.7.7.49</ecNumber>
    </recommendedName>
</protein>